<dbReference type="InterPro" id="IPR014001">
    <property type="entry name" value="Helicase_ATP-bd"/>
</dbReference>
<evidence type="ECO:0000256" key="1">
    <source>
        <dbReference type="ARBA" id="ARBA00009387"/>
    </source>
</evidence>
<dbReference type="InterPro" id="IPR041595">
    <property type="entry name" value="Inorganic_Pase"/>
</dbReference>
<dbReference type="InterPro" id="IPR029063">
    <property type="entry name" value="SAM-dependent_MTases_sf"/>
</dbReference>
<feature type="compositionally biased region" description="Basic and acidic residues" evidence="3">
    <location>
        <begin position="256"/>
        <end position="265"/>
    </location>
</feature>
<comment type="similarity">
    <text evidence="1">Belongs to the virb1 family.</text>
</comment>
<dbReference type="Pfam" id="PF00271">
    <property type="entry name" value="Helicase_C"/>
    <property type="match status" value="1"/>
</dbReference>
<feature type="compositionally biased region" description="Basic and acidic residues" evidence="3">
    <location>
        <begin position="980"/>
        <end position="990"/>
    </location>
</feature>
<dbReference type="Gene3D" id="1.10.530.10">
    <property type="match status" value="1"/>
</dbReference>
<dbReference type="SMART" id="SM00490">
    <property type="entry name" value="HELICc"/>
    <property type="match status" value="1"/>
</dbReference>
<evidence type="ECO:0000259" key="4">
    <source>
        <dbReference type="PROSITE" id="PS51194"/>
    </source>
</evidence>
<dbReference type="Gene3D" id="3.40.50.150">
    <property type="entry name" value="Vaccinia Virus protein VP39"/>
    <property type="match status" value="1"/>
</dbReference>
<feature type="region of interest" description="Disordered" evidence="3">
    <location>
        <begin position="1089"/>
        <end position="1108"/>
    </location>
</feature>
<feature type="compositionally biased region" description="Basic and acidic residues" evidence="3">
    <location>
        <begin position="1404"/>
        <end position="1442"/>
    </location>
</feature>
<dbReference type="Gene3D" id="3.40.50.300">
    <property type="entry name" value="P-loop containing nucleotide triphosphate hydrolases"/>
    <property type="match status" value="2"/>
</dbReference>
<dbReference type="Pfam" id="PF18823">
    <property type="entry name" value="InPase"/>
    <property type="match status" value="1"/>
</dbReference>
<reference evidence="5 6" key="1">
    <citation type="submission" date="2018-10" db="EMBL/GenBank/DDBJ databases">
        <title>Characterization and genome analysis of a novel bacterium Sphingobium yanoikuyae SJTF8 capable of degrading PAHs.</title>
        <authorList>
            <person name="Yin C."/>
            <person name="Xiong W."/>
            <person name="Liang R."/>
        </authorList>
    </citation>
    <scope>NUCLEOTIDE SEQUENCE [LARGE SCALE GENOMIC DNA]</scope>
    <source>
        <strain evidence="5 6">SJTF8</strain>
    </source>
</reference>
<feature type="compositionally biased region" description="Basic and acidic residues" evidence="3">
    <location>
        <begin position="699"/>
        <end position="709"/>
    </location>
</feature>
<protein>
    <submittedName>
        <fullName evidence="5">PLxRFG domain-containing protein</fullName>
    </submittedName>
</protein>
<dbReference type="InterPro" id="IPR040824">
    <property type="entry name" value="LPD3"/>
</dbReference>
<evidence type="ECO:0000313" key="6">
    <source>
        <dbReference type="Proteomes" id="UP000280708"/>
    </source>
</evidence>
<dbReference type="InterPro" id="IPR052933">
    <property type="entry name" value="DNA_Protect_Modify"/>
</dbReference>
<feature type="compositionally biased region" description="Polar residues" evidence="3">
    <location>
        <begin position="583"/>
        <end position="593"/>
    </location>
</feature>
<dbReference type="InterPro" id="IPR008258">
    <property type="entry name" value="Transglycosylase_SLT_dom_1"/>
</dbReference>
<feature type="region of interest" description="Disordered" evidence="3">
    <location>
        <begin position="791"/>
        <end position="813"/>
    </location>
</feature>
<feature type="domain" description="Helicase C-terminal" evidence="4">
    <location>
        <begin position="2829"/>
        <end position="2975"/>
    </location>
</feature>
<dbReference type="InterPro" id="IPR023346">
    <property type="entry name" value="Lysozyme-like_dom_sf"/>
</dbReference>
<dbReference type="EMBL" id="CP033230">
    <property type="protein sequence ID" value="AYO76424.1"/>
    <property type="molecule type" value="Genomic_DNA"/>
</dbReference>
<dbReference type="SUPFAM" id="SSF53335">
    <property type="entry name" value="S-adenosyl-L-methionine-dependent methyltransferases"/>
    <property type="match status" value="1"/>
</dbReference>
<dbReference type="InterPro" id="IPR041639">
    <property type="entry name" value="LPD39"/>
</dbReference>
<name>A0A3G2UPI9_SPHYA</name>
<gene>
    <name evidence="5" type="ORF">EBF16_05385</name>
</gene>
<feature type="region of interest" description="Disordered" evidence="3">
    <location>
        <begin position="36"/>
        <end position="59"/>
    </location>
</feature>
<dbReference type="PANTHER" id="PTHR41313">
    <property type="entry name" value="ADENINE-SPECIFIC METHYLTRANSFERASE"/>
    <property type="match status" value="1"/>
</dbReference>
<dbReference type="PROSITE" id="PS51194">
    <property type="entry name" value="HELICASE_CTER"/>
    <property type="match status" value="1"/>
</dbReference>
<evidence type="ECO:0000256" key="2">
    <source>
        <dbReference type="SAM" id="Coils"/>
    </source>
</evidence>
<dbReference type="Pfam" id="PF18858">
    <property type="entry name" value="LPD39"/>
    <property type="match status" value="1"/>
</dbReference>
<sequence length="4644" mass="503957">MHALAKSIFQLSPLDAEINRQSDALGVIDLSAPSLPDIDVPPPPAAPAASSPRSDGRMPAAAKATPALVAAFESAALKYDIPLNVIMALGEQESRYNPAALGTPTQWGRAKGLMQFLDSTAARLGINPFDPLQSIDAAAMQLRDRLNRGYSMADAVKEHFAGPDRKKWGVKTARYGEEVLARAARLKGELAPRYAGRPPSGGPWYAPGADNGAGAGEVSADAVAALVGKPSRTKPPRLADTIENPNDLRNIIARHESEAQRKPDEGSLSEVRQPEGSFGNALAGAATSSREAFRQAGQGIRMQFEDAAGPALDRWIDRNMPNSPGLSLEGQREAFGRTNTQAEFERSQARTNAATPQFESWWADAAYGGLQSLIQTTPGVAAGVVLGPAAGLSILGGQTEAQSYAKYRARGATPGMALAGGAGEGIVEAGTEMIPMGWLADKFGKVGMRKFLSEYLLREMPTEQAATFLQDAIDTAIANPDKTWGDFWNERLDAAGKTAVATLMQSGAFAGANAALGRLAREDVSQSLGMPQTPAPDGDGQPVQPPVPAPSAPEATSIQPEAAAPPAPEPTGPLGRSLARAQAPTTPTESASVPSPIAPNAPLQPLVLATEAGEYPVRLLGETEDAIWVKTESGEELQIPRADIEAGHARLVDPAAVKPALTTEAPAPSDEPQEAIVSAPQPQSPSNLKEKLTGSPQDQRNDASEHVDPETGEIIAEPPKPAQSPAAPANEASEDELRARLRYLASQARTNAGWTKPLLAEKKRVEEAIDAINAAKAAPADAIKAAEAQAATSPLNDLPEPTEAQKDAGNYSKGHVSIGGLDVTIENPAGTSRRPEWPPLKHTYGYVKRSEGADGDHVDVFLGPKAADPANPVFIVDQVNADGSFDEHKVMVGFGDKGAARRGYLANYEKGWTGLGDITEMSFEDFRAWVKDPARTIAPAGTKVAAAKVVEPQGTATVVEEPSASETPPPTSAPTVTRPAVERRPTDKKNANPFVRNGERYTVSQDVDYLSAGATYEIESAGKRSAYFRNVDRGGGTTLQNYVIERAMRDDVMSIAPEVVAVAEPEADRAVGEGSPAEQGATLDATPAATAEPVPPAEPARTTDDVFSSNKLFTADKVEAARARLREKMNRINSGIDPEVLVDGMTIAGAYIEAGVRKFADYAAAMRADFGERITPYLLSFWEGARNYPGLDTAGMSTPAESRTLHVGLLKGGLPADETRALGSEVAKPKREKAAPAGSRKLREDWGVDHIDGWTPIDGGANQQTDEGLKGGLKDAFLGDATAYMRAVAAALRPLGFEPHATTKGKSANPVARNAGGMAVSGDVTLHLRHVESGANVFATVGASSLRGAVPTNAAGVSLMYRVSRKDGDKQATAGVNRWAPADLSAIDLADTIAWEVTRGEPELTRNVREPEPAEQRRDRRGVSPAEGERSDGELRAARPDTGELGTGQSEDVGEPAGARIDGEDGVSGAEPDVGSPTGAAEGRLPDNGRSRDSGARGVDAGTGSAAAGRQRSADDATGRAAEPEGPVPAGDGGSGRVRGRSADANELSSATSPAHPGPGNFHIANPLEIVGGGPVARFDRNRQAIETYLEVRDEGRQATADEQRTLAGYTGWGSFGQELFQGTWDRPMPRDGWQERDRWLREHLGREEWESAQRSITNAHYTDPPTVMAMWDMMARMGFQGGRVLEPSMGIGNFFGMMPAEIAARSRLAGIELDSLTGGMAQLLYPDANVRVMPYQESKTPDGFYDAVIGNWPFENTVIADRRYDRLSPFLHDYFFLKAVDQVRAGGIVMGITSSGTMDKKASAIRRELAKKAELVAAFRLPSGAFADYAGTKVVTDIIILRKRAEPISLADGEGWVGSVPFQTPGGEISLNEYYVANPGHVIGQLDFGHGTTRGRPGMIVHRPDDMAQQLQRIVALVPESAYTNEARAQHISYVANHTADREGALTQTKDGLFVVRGEHLAPAAEVERFALKDPAKTAQREAQLGQLVDMRRKYADLIDAERNGDTTAARKALKSSYDAFVRQHGRLNESFGLAYMRKIDDPFYPSLAALEIDGKGAAILTRSTTRPAPSIDNPNVSEAFVLERNAAVNPSLDAIAARAGVPQDEAKAQLLESGAVFELPGGDIVPSDIYLAGNVREKLRQAKAAVAEGMTHMERNVDALTEVVPADVPYFKIETQLGATWVSPQIYGEFVGHMLGMPDGKGVEVRYNGGRWTVRMEDRLKSRTEARTGFGTDEYGFQRLVNAAFSNQAVTIRRKDSDGTSYVDHAATEEVNGKIAEMRTKFADWLWSDPERRVAVEAEYNEVRNAYATPRFDGSFLRFEGMALSLGTGPFDLRQHQQDAIWRALVSRRSLNAHEVGTGKTFTMGGIAVESRRYGIARKPLILAHNANSKTVGAEIQQMYPAAKILYIDNLSPATIDVKMRQIANDDWDAVVVPHSLIDRFAFKEETLMEMAREEIAALEEEAYAAAADDGADLKEEMLDDPEALKKLRSPTAKELVKMRQRIIETIRKQSHRASREGAIAFEDLGVDMVLVDEAHEFKKPPISTRMKMKGLNTSTSDRSISLSFMTRYIRAQNAGGNVHLFTGTPITNTLTEVFHMMRYIMQEEMQAAGIDQWDGWFGSFAREVMDVEQNAAAEYEAVTRLAGFINVPELRRMIGQYMDTVFAADMPEMQPRRTASGKTMADELTEAERAELLNGRTEGAKDRPYKRVINVTSDLTPQQRVIFDELRGYARAWRSMTGKQKKEAMAAGSPESPIITEGLATKASFDVRLYDGESLAGQEGKAIDDPGSKASRVVANVKEIYDSHPLATQVIFAEQGFSNRVTRSLGRDDSGAKRTKSIPYFSTIRDIVERLAAQGIPRAQIAVVDGSTSKDKRKEIAVAMNSGKVRVVIGSTATLGVGVNMQRNLRAMHHMDAPWMPGDLEQRNGRGQRQGNQWNTVLEYRYLTDRLDGRRWQVLAIKQRFITAFLKADDSARTIEGEAAADEQSDILQSFAEAAGDPRILIREKLRKQLDGVQRRERLHTQGIANAIGQARMLRGFVSDTETDLAELDKRGTVEATESLVAANAGKGFAITIDGKPYDKRKEADEAINAWAAHNLRMGDAPVAIGSFGRYELLVGWPGLSKSPELRVVIDGKVFTGTSVQGMEQSLRRLAPDTARRRAQMEEQRATITRLEALTQEPFHLSAELERYGKALTDLEADIQANPVPPPAWLRTGAPVDTSIHWNGAEFTVAGHRWAPDGWFVLANDERGTVTIPYAEARDDQGIAIYEERPFEAPQLVEKEVKADPAQPADSPAAHSIAAPAGGGFTSVDGLRRHLDEGRLGPSITALIDAGKIVLHANGDTLPASASRANIRAYLEGEPIVTLKGDEFAPDGQPLTAKVARWYADNDHQIVQTPGIGAVSLDAKAVKNSVSHGLSRNKASAFAAVPDVLRHGRIVHSEPLAGSRDGGMAHFVAAPIRMGNQDMVAIVMVRSDINAKRMYVHEVALREVLRQPAFKTSADAAEAGMRSGAGAGAIRTILHNIFTANPDGGHDVVQGMTSRDGRIHLVADKLTSDTAMPVLLHEMFHAGVRPLIGNANWEAALARINALYRSAELRESTADRGNTAFWRRALERVDAAHPQLGMEVEEFAAYAVEERAQAPAGVREAADRLVGALKAWLLRRFGVQLGSVTPAQLQALAAAALRSGITAPNSNTAFSRVVPSERQVDVVTPGMIANLVTKAMDGKASVLGVIPLRPLLTEMASRIPAAREYLDLKQAMDALRDQWHARSDAVAQPWLKFRVLNRAENQKLMNIMHDATLSGVDPAKKFTSILTKVDRQTLRGKPGTDAYDAAAEKWQRDQARMSAHARLSAAFTALPADARNIYVDVRDTYRALSDAFEQVLLDNLSKALDIKFRQAKRAYDAELIRIADTDMAADARELAVAKAEREWAKQRQLQGWAKGARMTRLRNFFETNNLSGPYFPLSRFGNFFVTVRDQKTDQVISFSRFERPGEQQAFAKQMRDAGHIAVIGVLEDGGALKAQVDARFVTDIESILEGADVSDSVRDAVWQRWLETMPDMSIRTSRIHRKGRAGFSSDAIRVFGHHMFHGSHQLARLKYALDLDETIALARDQAKTMPDPVRAGLIVNEMTRRNQFIMNPTGGPLAQTLTSAAFVYHLSVSPAAALVNTAQTAVMGVPILAAYEGSAGRGAGRAAFELGKALRDFTAGKGHAARAGALSAQERDAMEQAYETGLIERTQSHDLAGVGETGVEYSPIRTKVMGAISWAFHHTERMNREVTFLAAYRMARRKGEPHNMAIGRASELTWKIHFDYQNTSRPRIMQSDTAKVLLTFRNFQVNMLWRLFRDTHQAVKGATAQERREARTQLAGVTGMMMLTAGIRGTWMYGIAMMLASMFFGDDAEDDFAKLLIAALGRRAGGMALNGVPGDVLGIDISERVGMPDLWFRSPDRQLEGATEFDYWAMQVLGAGVGILRNAWTGASMIADGHVYRGIETIMPKFAKDIMRSYRYMSEGAQTLKGDPIIEDMGAADAIKQALGFTPAELAERYDQNRAMKNKEQRILDQRSNILADFDQAQREGRDTAAIAERIDKFNEANPDYPVRARDIRRSMKSRQQMRERKATGVYLNPKLAGRLQDEAAPLLYSEDE</sequence>
<dbReference type="SUPFAM" id="SSF52540">
    <property type="entry name" value="P-loop containing nucleoside triphosphate hydrolases"/>
    <property type="match status" value="2"/>
</dbReference>
<proteinExistence type="inferred from homology"/>
<dbReference type="Pfam" id="PF01464">
    <property type="entry name" value="SLT"/>
    <property type="match status" value="1"/>
</dbReference>
<dbReference type="InterPro" id="IPR027417">
    <property type="entry name" value="P-loop_NTPase"/>
</dbReference>
<dbReference type="Proteomes" id="UP000280708">
    <property type="component" value="Chromosome"/>
</dbReference>
<evidence type="ECO:0000256" key="3">
    <source>
        <dbReference type="SAM" id="MobiDB-lite"/>
    </source>
</evidence>
<dbReference type="InterPro" id="IPR001650">
    <property type="entry name" value="Helicase_C-like"/>
</dbReference>
<feature type="region of interest" description="Disordered" evidence="3">
    <location>
        <begin position="527"/>
        <end position="599"/>
    </location>
</feature>
<keyword evidence="2" id="KW-0175">Coiled coil</keyword>
<dbReference type="SUPFAM" id="SSF53955">
    <property type="entry name" value="Lysozyme-like"/>
    <property type="match status" value="1"/>
</dbReference>
<dbReference type="Pfam" id="PF18798">
    <property type="entry name" value="LPD3"/>
    <property type="match status" value="1"/>
</dbReference>
<dbReference type="PANTHER" id="PTHR41313:SF1">
    <property type="entry name" value="DNA METHYLASE ADENINE-SPECIFIC DOMAIN-CONTAINING PROTEIN"/>
    <property type="match status" value="1"/>
</dbReference>
<feature type="region of interest" description="Disordered" evidence="3">
    <location>
        <begin position="657"/>
        <end position="738"/>
    </location>
</feature>
<dbReference type="SMART" id="SM00487">
    <property type="entry name" value="DEXDc"/>
    <property type="match status" value="1"/>
</dbReference>
<accession>A0A3G2UPI9</accession>
<dbReference type="NCBIfam" id="NF032893">
    <property type="entry name" value="tail-700"/>
    <property type="match status" value="1"/>
</dbReference>
<feature type="compositionally biased region" description="Basic and acidic residues" evidence="3">
    <location>
        <begin position="1484"/>
        <end position="1495"/>
    </location>
</feature>
<feature type="coiled-coil region" evidence="2">
    <location>
        <begin position="2444"/>
        <end position="2471"/>
    </location>
</feature>
<feature type="region of interest" description="Disordered" evidence="3">
    <location>
        <begin position="955"/>
        <end position="994"/>
    </location>
</feature>
<organism evidence="5 6">
    <name type="scientific">Sphingobium yanoikuyae</name>
    <name type="common">Sphingomonas yanoikuyae</name>
    <dbReference type="NCBI Taxonomy" id="13690"/>
    <lineage>
        <taxon>Bacteria</taxon>
        <taxon>Pseudomonadati</taxon>
        <taxon>Pseudomonadota</taxon>
        <taxon>Alphaproteobacteria</taxon>
        <taxon>Sphingomonadales</taxon>
        <taxon>Sphingomonadaceae</taxon>
        <taxon>Sphingobium</taxon>
    </lineage>
</organism>
<feature type="region of interest" description="Disordered" evidence="3">
    <location>
        <begin position="256"/>
        <end position="294"/>
    </location>
</feature>
<evidence type="ECO:0000313" key="5">
    <source>
        <dbReference type="EMBL" id="AYO76424.1"/>
    </source>
</evidence>
<feature type="region of interest" description="Disordered" evidence="3">
    <location>
        <begin position="1404"/>
        <end position="1564"/>
    </location>
</feature>